<organism evidence="1">
    <name type="scientific">Anguilla anguilla</name>
    <name type="common">European freshwater eel</name>
    <name type="synonym">Muraena anguilla</name>
    <dbReference type="NCBI Taxonomy" id="7936"/>
    <lineage>
        <taxon>Eukaryota</taxon>
        <taxon>Metazoa</taxon>
        <taxon>Chordata</taxon>
        <taxon>Craniata</taxon>
        <taxon>Vertebrata</taxon>
        <taxon>Euteleostomi</taxon>
        <taxon>Actinopterygii</taxon>
        <taxon>Neopterygii</taxon>
        <taxon>Teleostei</taxon>
        <taxon>Anguilliformes</taxon>
        <taxon>Anguillidae</taxon>
        <taxon>Anguilla</taxon>
    </lineage>
</organism>
<dbReference type="EMBL" id="GBXM01080031">
    <property type="protein sequence ID" value="JAH28546.1"/>
    <property type="molecule type" value="Transcribed_RNA"/>
</dbReference>
<reference evidence="1" key="1">
    <citation type="submission" date="2014-11" db="EMBL/GenBank/DDBJ databases">
        <authorList>
            <person name="Amaro Gonzalez C."/>
        </authorList>
    </citation>
    <scope>NUCLEOTIDE SEQUENCE</scope>
</reference>
<evidence type="ECO:0000313" key="1">
    <source>
        <dbReference type="EMBL" id="JAH28546.1"/>
    </source>
</evidence>
<name>A0A0E9RHB6_ANGAN</name>
<accession>A0A0E9RHB6</accession>
<reference evidence="1" key="2">
    <citation type="journal article" date="2015" name="Fish Shellfish Immunol.">
        <title>Early steps in the European eel (Anguilla anguilla)-Vibrio vulnificus interaction in the gills: Role of the RtxA13 toxin.</title>
        <authorList>
            <person name="Callol A."/>
            <person name="Pajuelo D."/>
            <person name="Ebbesson L."/>
            <person name="Teles M."/>
            <person name="MacKenzie S."/>
            <person name="Amaro C."/>
        </authorList>
    </citation>
    <scope>NUCLEOTIDE SEQUENCE</scope>
</reference>
<sequence>MFEVIRQWLIMDIDHFPGEISDLQIL</sequence>
<proteinExistence type="predicted"/>
<dbReference type="AlphaFoldDB" id="A0A0E9RHB6"/>
<protein>
    <submittedName>
        <fullName evidence="1">Uncharacterized protein</fullName>
    </submittedName>
</protein>